<dbReference type="SMART" id="SM00860">
    <property type="entry name" value="SMI1_KNR4"/>
    <property type="match status" value="1"/>
</dbReference>
<dbReference type="Gene3D" id="3.40.1580.10">
    <property type="entry name" value="SMI1/KNR4-like"/>
    <property type="match status" value="1"/>
</dbReference>
<organism evidence="2 3">
    <name type="scientific">Flavobacterium branchiophilum (strain FL-15)</name>
    <dbReference type="NCBI Taxonomy" id="1034807"/>
    <lineage>
        <taxon>Bacteria</taxon>
        <taxon>Pseudomonadati</taxon>
        <taxon>Bacteroidota</taxon>
        <taxon>Flavobacteriia</taxon>
        <taxon>Flavobacteriales</taxon>
        <taxon>Flavobacteriaceae</taxon>
        <taxon>Flavobacterium</taxon>
    </lineage>
</organism>
<dbReference type="KEGG" id="fbr:FBFL15_2870"/>
<dbReference type="InterPro" id="IPR037883">
    <property type="entry name" value="Knr4/Smi1-like_sf"/>
</dbReference>
<gene>
    <name evidence="2" type="ordered locus">FBFL15_2870</name>
</gene>
<dbReference type="EMBL" id="FQ859183">
    <property type="protein sequence ID" value="CCB70837.1"/>
    <property type="molecule type" value="Genomic_DNA"/>
</dbReference>
<dbReference type="Proteomes" id="UP000009186">
    <property type="component" value="Chromosome"/>
</dbReference>
<evidence type="ECO:0000313" key="2">
    <source>
        <dbReference type="EMBL" id="CCB70837.1"/>
    </source>
</evidence>
<dbReference type="eggNOG" id="ENOG50328IV">
    <property type="taxonomic scope" value="Bacteria"/>
</dbReference>
<reference evidence="2 3" key="1">
    <citation type="journal article" date="2011" name="Appl. Environ. Microbiol.">
        <title>Complete genome sequence of the fish pathogen Flavobacterium branchiophilum.</title>
        <authorList>
            <consortium name="1:IP"/>
            <consortium name="Microbial Evolutionary Genomics,F-75015 Paris"/>
            <consortium name="France 2:CNRS"/>
            <consortium name="URA2171"/>
            <consortium name="F-75015 Paris,France 3:Unite de Virologie et Immunologie Mol."/>
            <consortium name="INRA,78352 Jouy en Josas Cedex"/>
            <consortium name="France. 4:Unite de Mathemathique"/>
            <consortium name="Informatique et Genome,INRA"/>
            <consortium name="78352 Jouy en Josas Cedex"/>
            <consortium name="France. 5:CEA/Genoscope"/>
            <consortium name="Evry"/>
            <consortium name="France"/>
            <person name="Touchon M."/>
            <person name="Barbier P."/>
            <person name="Bernardet J.F."/>
            <person name="Loux V."/>
            <person name="Vacherie B."/>
            <person name="Barbe V."/>
            <person name="Rocha E.P."/>
            <person name="Duchaud E."/>
        </authorList>
    </citation>
    <scope>NUCLEOTIDE SEQUENCE [LARGE SCALE GENOMIC DNA]</scope>
    <source>
        <strain evidence="2 3">FL-15</strain>
    </source>
</reference>
<dbReference type="Pfam" id="PF09346">
    <property type="entry name" value="SMI1_KNR4"/>
    <property type="match status" value="1"/>
</dbReference>
<evidence type="ECO:0000313" key="3">
    <source>
        <dbReference type="Proteomes" id="UP000009186"/>
    </source>
</evidence>
<evidence type="ECO:0000259" key="1">
    <source>
        <dbReference type="SMART" id="SM00860"/>
    </source>
</evidence>
<feature type="domain" description="Knr4/Smi1-like" evidence="1">
    <location>
        <begin position="47"/>
        <end position="169"/>
    </location>
</feature>
<name>G2Z5N9_FLABF</name>
<protein>
    <recommendedName>
        <fullName evidence="1">Knr4/Smi1-like domain-containing protein</fullName>
    </recommendedName>
</protein>
<dbReference type="SUPFAM" id="SSF160631">
    <property type="entry name" value="SMI1/KNR4-like"/>
    <property type="match status" value="1"/>
</dbReference>
<dbReference type="HOGENOM" id="CLU_1395243_0_0_10"/>
<sequence>MDYFDLVLEKIFSFENLGIKKMNNGAVLIGAAPHVAQKAFNHGIFKPLESKDIDFLEMENKTSLPKDYIDFLTQKSNGLNYFVGCLSFDGLRKQLGRDEEAAAQPFSLSDTNVWEKPKNAKPEYFFIGGYGYDGSKLYIDKITNKVHYCARRDATSLKEWNNFEEMMISETERIFKLFDDKGVRLVTSKETLPI</sequence>
<accession>G2Z5N9</accession>
<proteinExistence type="predicted"/>
<dbReference type="AlphaFoldDB" id="G2Z5N9"/>
<dbReference type="InterPro" id="IPR018958">
    <property type="entry name" value="Knr4/Smi1-like_dom"/>
</dbReference>
<keyword evidence="3" id="KW-1185">Reference proteome</keyword>
<dbReference type="RefSeq" id="WP_014085286.1">
    <property type="nucleotide sequence ID" value="NC_016001.1"/>
</dbReference>